<dbReference type="Proteomes" id="UP000215914">
    <property type="component" value="Unassembled WGS sequence"/>
</dbReference>
<keyword evidence="2" id="KW-1185">Reference proteome</keyword>
<organism evidence="1 2">
    <name type="scientific">Helianthus annuus</name>
    <name type="common">Common sunflower</name>
    <dbReference type="NCBI Taxonomy" id="4232"/>
    <lineage>
        <taxon>Eukaryota</taxon>
        <taxon>Viridiplantae</taxon>
        <taxon>Streptophyta</taxon>
        <taxon>Embryophyta</taxon>
        <taxon>Tracheophyta</taxon>
        <taxon>Spermatophyta</taxon>
        <taxon>Magnoliopsida</taxon>
        <taxon>eudicotyledons</taxon>
        <taxon>Gunneridae</taxon>
        <taxon>Pentapetalae</taxon>
        <taxon>asterids</taxon>
        <taxon>campanulids</taxon>
        <taxon>Asterales</taxon>
        <taxon>Asteraceae</taxon>
        <taxon>Asteroideae</taxon>
        <taxon>Heliantheae alliance</taxon>
        <taxon>Heliantheae</taxon>
        <taxon>Helianthus</taxon>
    </lineage>
</organism>
<comment type="caution">
    <text evidence="1">The sequence shown here is derived from an EMBL/GenBank/DDBJ whole genome shotgun (WGS) entry which is preliminary data.</text>
</comment>
<name>A0A9K3NQ12_HELAN</name>
<proteinExistence type="predicted"/>
<evidence type="ECO:0000313" key="1">
    <source>
        <dbReference type="EMBL" id="KAF5807248.1"/>
    </source>
</evidence>
<dbReference type="EMBL" id="MNCJ02000320">
    <property type="protein sequence ID" value="KAF5807248.1"/>
    <property type="molecule type" value="Genomic_DNA"/>
</dbReference>
<dbReference type="AlphaFoldDB" id="A0A9K3NQ12"/>
<reference evidence="1" key="2">
    <citation type="submission" date="2020-06" db="EMBL/GenBank/DDBJ databases">
        <title>Helianthus annuus Genome sequencing and assembly Release 2.</title>
        <authorList>
            <person name="Gouzy J."/>
            <person name="Langlade N."/>
            <person name="Munos S."/>
        </authorList>
    </citation>
    <scope>NUCLEOTIDE SEQUENCE</scope>
    <source>
        <tissue evidence="1">Leaves</tissue>
    </source>
</reference>
<gene>
    <name evidence="1" type="ORF">HanXRQr2_Chr05g0231511</name>
</gene>
<protein>
    <submittedName>
        <fullName evidence="1">Uncharacterized protein</fullName>
    </submittedName>
</protein>
<reference evidence="1" key="1">
    <citation type="journal article" date="2017" name="Nature">
        <title>The sunflower genome provides insights into oil metabolism, flowering and Asterid evolution.</title>
        <authorList>
            <person name="Badouin H."/>
            <person name="Gouzy J."/>
            <person name="Grassa C.J."/>
            <person name="Murat F."/>
            <person name="Staton S.E."/>
            <person name="Cottret L."/>
            <person name="Lelandais-Briere C."/>
            <person name="Owens G.L."/>
            <person name="Carrere S."/>
            <person name="Mayjonade B."/>
            <person name="Legrand L."/>
            <person name="Gill N."/>
            <person name="Kane N.C."/>
            <person name="Bowers J.E."/>
            <person name="Hubner S."/>
            <person name="Bellec A."/>
            <person name="Berard A."/>
            <person name="Berges H."/>
            <person name="Blanchet N."/>
            <person name="Boniface M.C."/>
            <person name="Brunel D."/>
            <person name="Catrice O."/>
            <person name="Chaidir N."/>
            <person name="Claudel C."/>
            <person name="Donnadieu C."/>
            <person name="Faraut T."/>
            <person name="Fievet G."/>
            <person name="Helmstetter N."/>
            <person name="King M."/>
            <person name="Knapp S.J."/>
            <person name="Lai Z."/>
            <person name="Le Paslier M.C."/>
            <person name="Lippi Y."/>
            <person name="Lorenzon L."/>
            <person name="Mandel J.R."/>
            <person name="Marage G."/>
            <person name="Marchand G."/>
            <person name="Marquand E."/>
            <person name="Bret-Mestries E."/>
            <person name="Morien E."/>
            <person name="Nambeesan S."/>
            <person name="Nguyen T."/>
            <person name="Pegot-Espagnet P."/>
            <person name="Pouilly N."/>
            <person name="Raftis F."/>
            <person name="Sallet E."/>
            <person name="Schiex T."/>
            <person name="Thomas J."/>
            <person name="Vandecasteele C."/>
            <person name="Vares D."/>
            <person name="Vear F."/>
            <person name="Vautrin S."/>
            <person name="Crespi M."/>
            <person name="Mangin B."/>
            <person name="Burke J.M."/>
            <person name="Salse J."/>
            <person name="Munos S."/>
            <person name="Vincourt P."/>
            <person name="Rieseberg L.H."/>
            <person name="Langlade N.B."/>
        </authorList>
    </citation>
    <scope>NUCLEOTIDE SEQUENCE</scope>
    <source>
        <tissue evidence="1">Leaves</tissue>
    </source>
</reference>
<sequence length="87" mass="9705">MSIKNTNCHIRSGNVHVFNTTGGMTFKRATAGDPHPFDTARIQFFLPVVAVTFTGFPLVPSLKHTTITQLINKNHHIYSCFLCVELC</sequence>
<dbReference type="Gramene" id="mRNA:HanXRQr2_Chr05g0231511">
    <property type="protein sequence ID" value="CDS:HanXRQr2_Chr05g0231511.1"/>
    <property type="gene ID" value="HanXRQr2_Chr05g0231511"/>
</dbReference>
<accession>A0A9K3NQ12</accession>
<evidence type="ECO:0000313" key="2">
    <source>
        <dbReference type="Proteomes" id="UP000215914"/>
    </source>
</evidence>